<sequence length="442" mass="50846">MSGGDFQDREVQTIAMMTQSPDRDSNSSASSTSWPWASTTSPASSVSSVPTPSKLVKLFDSSFSYPIFSNIMNELNFQDIARLSFTSKAFAHLPQEVIDLECDVDRMLRRWFRDPIQTRTVMAQQNAVIGSHFATSLFSRQFDTAAVRFYVKQGSQSNALEEYFKSEGYEECKKPESSPESRRKKFMKPSSPWFLVEMRLCSTSPIAAFLAAINTTHLLNLVTSHRAYSLFPKSSFVHKMSFIARDITNDSVQHAIARYSYLGYDFQPVIWNTSPLPYTREITSPRRFGDKYTWVMEFDNTDIPDPVCPQSVIESTCFRLSVTPDPTLFGERQQNYASSRYRLSCSSFKSCVLKYTYTFGCSQWRAYIGARVDALTKIEICKILAKDRPNLDLTRKRDFYLLEGSFEKPAHWKCYDHLIREWWEEWVKDNHPSEASANDRCS</sequence>
<feature type="region of interest" description="Disordered" evidence="1">
    <location>
        <begin position="15"/>
        <end position="34"/>
    </location>
</feature>
<dbReference type="AlphaFoldDB" id="A0AAV9U5S1"/>
<organism evidence="2 3">
    <name type="scientific">Orbilia brochopaga</name>
    <dbReference type="NCBI Taxonomy" id="3140254"/>
    <lineage>
        <taxon>Eukaryota</taxon>
        <taxon>Fungi</taxon>
        <taxon>Dikarya</taxon>
        <taxon>Ascomycota</taxon>
        <taxon>Pezizomycotina</taxon>
        <taxon>Orbiliomycetes</taxon>
        <taxon>Orbiliales</taxon>
        <taxon>Orbiliaceae</taxon>
        <taxon>Orbilia</taxon>
    </lineage>
</organism>
<name>A0AAV9U5S1_9PEZI</name>
<evidence type="ECO:0000313" key="3">
    <source>
        <dbReference type="Proteomes" id="UP001375240"/>
    </source>
</evidence>
<evidence type="ECO:0008006" key="4">
    <source>
        <dbReference type="Google" id="ProtNLM"/>
    </source>
</evidence>
<keyword evidence="3" id="KW-1185">Reference proteome</keyword>
<dbReference type="EMBL" id="JAVHNQ010000013">
    <property type="protein sequence ID" value="KAK6333962.1"/>
    <property type="molecule type" value="Genomic_DNA"/>
</dbReference>
<evidence type="ECO:0000313" key="2">
    <source>
        <dbReference type="EMBL" id="KAK6333962.1"/>
    </source>
</evidence>
<proteinExistence type="predicted"/>
<comment type="caution">
    <text evidence="2">The sequence shown here is derived from an EMBL/GenBank/DDBJ whole genome shotgun (WGS) entry which is preliminary data.</text>
</comment>
<dbReference type="Proteomes" id="UP001375240">
    <property type="component" value="Unassembled WGS sequence"/>
</dbReference>
<protein>
    <recommendedName>
        <fullName evidence="4">F-box domain-containing protein</fullName>
    </recommendedName>
</protein>
<evidence type="ECO:0000256" key="1">
    <source>
        <dbReference type="SAM" id="MobiDB-lite"/>
    </source>
</evidence>
<gene>
    <name evidence="2" type="ORF">TWF696_002473</name>
</gene>
<accession>A0AAV9U5S1</accession>
<reference evidence="2 3" key="1">
    <citation type="submission" date="2019-10" db="EMBL/GenBank/DDBJ databases">
        <authorList>
            <person name="Palmer J.M."/>
        </authorList>
    </citation>
    <scope>NUCLEOTIDE SEQUENCE [LARGE SCALE GENOMIC DNA]</scope>
    <source>
        <strain evidence="2 3">TWF696</strain>
    </source>
</reference>